<gene>
    <name evidence="1" type="ORF">HN018_15205</name>
</gene>
<protein>
    <submittedName>
        <fullName evidence="1">Uncharacterized protein</fullName>
    </submittedName>
</protein>
<name>A0A6M8HRV0_9PROT</name>
<dbReference type="EMBL" id="CP053708">
    <property type="protein sequence ID" value="QKE91213.1"/>
    <property type="molecule type" value="Genomic_DNA"/>
</dbReference>
<proteinExistence type="predicted"/>
<dbReference type="AlphaFoldDB" id="A0A6M8HRV0"/>
<dbReference type="Proteomes" id="UP000500767">
    <property type="component" value="Chromosome"/>
</dbReference>
<keyword evidence="2" id="KW-1185">Reference proteome</keyword>
<reference evidence="1 2" key="1">
    <citation type="journal article" date="2014" name="World J. Microbiol. Biotechnol.">
        <title>Biodiversity and physiological characteristics of Antarctic and Arctic lichens-associated bacteria.</title>
        <authorList>
            <person name="Lee Y.M."/>
            <person name="Kim E.H."/>
            <person name="Lee H.K."/>
            <person name="Hong S.G."/>
        </authorList>
    </citation>
    <scope>NUCLEOTIDE SEQUENCE [LARGE SCALE GENOMIC DNA]</scope>
    <source>
        <strain evidence="1 2">PAMC 26569</strain>
    </source>
</reference>
<sequence length="88" mass="9642">MNEAGCDSFARLHRYAEASKALCEEGRQVKPGPMTAQILAQCRALQGDRFDRKPINDMMDNLDKQISSQGIGNACQAASAQAWNLISQ</sequence>
<dbReference type="KEGG" id="lck:HN018_15205"/>
<dbReference type="RefSeq" id="WP_171833263.1">
    <property type="nucleotide sequence ID" value="NZ_CP053708.1"/>
</dbReference>
<organism evidence="1 2">
    <name type="scientific">Lichenicola cladoniae</name>
    <dbReference type="NCBI Taxonomy" id="1484109"/>
    <lineage>
        <taxon>Bacteria</taxon>
        <taxon>Pseudomonadati</taxon>
        <taxon>Pseudomonadota</taxon>
        <taxon>Alphaproteobacteria</taxon>
        <taxon>Acetobacterales</taxon>
        <taxon>Acetobacteraceae</taxon>
        <taxon>Lichenicola</taxon>
    </lineage>
</organism>
<accession>A0A6M8HRV0</accession>
<evidence type="ECO:0000313" key="2">
    <source>
        <dbReference type="Proteomes" id="UP000500767"/>
    </source>
</evidence>
<evidence type="ECO:0000313" key="1">
    <source>
        <dbReference type="EMBL" id="QKE91213.1"/>
    </source>
</evidence>